<keyword evidence="2" id="KW-1185">Reference proteome</keyword>
<dbReference type="Proteomes" id="UP001396334">
    <property type="component" value="Unassembled WGS sequence"/>
</dbReference>
<reference evidence="1 2" key="1">
    <citation type="journal article" date="2024" name="G3 (Bethesda)">
        <title>Genome assembly of Hibiscus sabdariffa L. provides insights into metabolisms of medicinal natural products.</title>
        <authorList>
            <person name="Kim T."/>
        </authorList>
    </citation>
    <scope>NUCLEOTIDE SEQUENCE [LARGE SCALE GENOMIC DNA]</scope>
    <source>
        <strain evidence="1">TK-2024</strain>
        <tissue evidence="1">Old leaves</tissue>
    </source>
</reference>
<dbReference type="EMBL" id="JBBPBN010000052">
    <property type="protein sequence ID" value="KAK8991408.1"/>
    <property type="molecule type" value="Genomic_DNA"/>
</dbReference>
<protein>
    <submittedName>
        <fullName evidence="1">Uncharacterized protein</fullName>
    </submittedName>
</protein>
<name>A0ABR2PSL6_9ROSI</name>
<evidence type="ECO:0000313" key="2">
    <source>
        <dbReference type="Proteomes" id="UP001396334"/>
    </source>
</evidence>
<proteinExistence type="predicted"/>
<evidence type="ECO:0000313" key="1">
    <source>
        <dbReference type="EMBL" id="KAK8991408.1"/>
    </source>
</evidence>
<comment type="caution">
    <text evidence="1">The sequence shown here is derived from an EMBL/GenBank/DDBJ whole genome shotgun (WGS) entry which is preliminary data.</text>
</comment>
<accession>A0ABR2PSL6</accession>
<gene>
    <name evidence="1" type="ORF">V6N11_062423</name>
</gene>
<sequence length="464" mass="52590">MERLRYVFQPYLTRTRSGNESGTRDDLQVSYLCFIGMMATACSLVNVLERFKARSHYWRKAPSKNLISGQNDSCNPVSQGTQDKQLVEGIIDTGVFEKLKTSIIGTTKVVMEPEKLIELLENKGLREFEVRKLAGNQFLIDFDREELFDQCLNWEWVWLPEIFSDIIRWFKEVDGSEDSGSWLPAVSFGHDCLKVSSVKDIPEAYLMSCGGYHKVEDVDSCKLDQLENVANSHGFGGCVSSEPLLGDVTFTSLNSVDVMGGCCTEPLSCLGVDAYGKNDIVTNQALEDIRNMGLGNEFNEELYEMIPCSNVGISWAKRVDMANGNTEAYAIESEAEPEQENFSPELQDLRSRRKYVSIAELQDKSLSAKEKRKRDQVLVLQVLFALVECGFQSVSFHRSPCLSSRNVAICFEQKRCKCLRKQVGRAKRLYLDSLIFRVLRRMYCVVQPYSKRGGKQVCGLLIFR</sequence>
<organism evidence="1 2">
    <name type="scientific">Hibiscus sabdariffa</name>
    <name type="common">roselle</name>
    <dbReference type="NCBI Taxonomy" id="183260"/>
    <lineage>
        <taxon>Eukaryota</taxon>
        <taxon>Viridiplantae</taxon>
        <taxon>Streptophyta</taxon>
        <taxon>Embryophyta</taxon>
        <taxon>Tracheophyta</taxon>
        <taxon>Spermatophyta</taxon>
        <taxon>Magnoliopsida</taxon>
        <taxon>eudicotyledons</taxon>
        <taxon>Gunneridae</taxon>
        <taxon>Pentapetalae</taxon>
        <taxon>rosids</taxon>
        <taxon>malvids</taxon>
        <taxon>Malvales</taxon>
        <taxon>Malvaceae</taxon>
        <taxon>Malvoideae</taxon>
        <taxon>Hibiscus</taxon>
    </lineage>
</organism>